<feature type="domain" description="Carbamoyltransferase C-terminal" evidence="3">
    <location>
        <begin position="388"/>
        <end position="554"/>
    </location>
</feature>
<sequence length="588" mass="65304">MSVNIIGISALYHDAACCLLSDGKLLAAAQEERFSRIKADPSMPRKAMNYCLQEAGLTIADIDCVAYYEDPKEKLARQIWSQLPALSESFVASLGVGRPEREIRELLGFDGEIKYYSHHMSHAASSFYFSGFGSAAILTMDGVGEWATTTYGKGNEKGIELFEEVHYPHSIGLLYSSITSYLGFGVNDGEYKVMGLAPYGTPRYVDQLYKLIHLGANGQYTLDMRYFEYLKGERMFGEALEELLGAPARREDEKMTAFHKDIARSLQFVLEDIMLKKAAYLHQQTGESNICLAGGVALNCVANGRLLREGPFEKMFVQPASNDAGGSLGAAAAAHLELTGERASRAKMAHVYLGPSYDTASIGRTLQSTSLKYHDYAGNEEQLLAATAERLARGKVIGWFNGRMEFGPRSLGARSILADPRRTEMRDRINAMVKKREGFRPFAPAVLAHKASQHFDLPHDSPFMLETCQVISPLDLPAITHVDNSARVQTVHKETNPRFAALLEYFDELTGCPILLNTSFNVKGEPIVCDPEDAIKCFITTDIDCLILQDFIIDRAENELDALIMILRNYDQENTAAKGIRRDVYTFV</sequence>
<dbReference type="PANTHER" id="PTHR34847:SF1">
    <property type="entry name" value="NODULATION PROTEIN U"/>
    <property type="match status" value="1"/>
</dbReference>
<dbReference type="OrthoDB" id="9780777at2"/>
<dbReference type="RefSeq" id="WP_089921349.1">
    <property type="nucleotide sequence ID" value="NZ_FOBB01000015.1"/>
</dbReference>
<organism evidence="4 5">
    <name type="scientific">Chitinophaga rupis</name>
    <dbReference type="NCBI Taxonomy" id="573321"/>
    <lineage>
        <taxon>Bacteria</taxon>
        <taxon>Pseudomonadati</taxon>
        <taxon>Bacteroidota</taxon>
        <taxon>Chitinophagia</taxon>
        <taxon>Chitinophagales</taxon>
        <taxon>Chitinophagaceae</taxon>
        <taxon>Chitinophaga</taxon>
    </lineage>
</organism>
<dbReference type="Gene3D" id="3.30.420.40">
    <property type="match status" value="2"/>
</dbReference>
<accession>A0A1H8KF24</accession>
<name>A0A1H8KF24_9BACT</name>
<comment type="similarity">
    <text evidence="1">Belongs to the NodU/CmcH family.</text>
</comment>
<keyword evidence="4" id="KW-0808">Transferase</keyword>
<dbReference type="SUPFAM" id="SSF53067">
    <property type="entry name" value="Actin-like ATPase domain"/>
    <property type="match status" value="1"/>
</dbReference>
<dbReference type="InterPro" id="IPR043129">
    <property type="entry name" value="ATPase_NBD"/>
</dbReference>
<proteinExistence type="inferred from homology"/>
<dbReference type="Gene3D" id="3.90.870.20">
    <property type="entry name" value="Carbamoyltransferase, C-terminal domain"/>
    <property type="match status" value="1"/>
</dbReference>
<dbReference type="InterPro" id="IPR031730">
    <property type="entry name" value="Carbam_trans_C"/>
</dbReference>
<dbReference type="Proteomes" id="UP000198984">
    <property type="component" value="Unassembled WGS sequence"/>
</dbReference>
<dbReference type="AlphaFoldDB" id="A0A1H8KF24"/>
<evidence type="ECO:0000313" key="4">
    <source>
        <dbReference type="EMBL" id="SEN91387.1"/>
    </source>
</evidence>
<dbReference type="InterPro" id="IPR003696">
    <property type="entry name" value="Carbtransf_dom"/>
</dbReference>
<dbReference type="Pfam" id="PF02543">
    <property type="entry name" value="Carbam_trans_N"/>
    <property type="match status" value="1"/>
</dbReference>
<gene>
    <name evidence="4" type="ORF">SAMN04488505_11519</name>
</gene>
<feature type="domain" description="Carbamoyltransferase" evidence="2">
    <location>
        <begin position="5"/>
        <end position="331"/>
    </location>
</feature>
<protein>
    <submittedName>
        <fullName evidence="4">Carbamoyltransferase</fullName>
    </submittedName>
</protein>
<dbReference type="EMBL" id="FOBB01000015">
    <property type="protein sequence ID" value="SEN91387.1"/>
    <property type="molecule type" value="Genomic_DNA"/>
</dbReference>
<evidence type="ECO:0000313" key="5">
    <source>
        <dbReference type="Proteomes" id="UP000198984"/>
    </source>
</evidence>
<evidence type="ECO:0000259" key="2">
    <source>
        <dbReference type="Pfam" id="PF02543"/>
    </source>
</evidence>
<reference evidence="4 5" key="1">
    <citation type="submission" date="2016-10" db="EMBL/GenBank/DDBJ databases">
        <authorList>
            <person name="de Groot N.N."/>
        </authorList>
    </citation>
    <scope>NUCLEOTIDE SEQUENCE [LARGE SCALE GENOMIC DNA]</scope>
    <source>
        <strain evidence="4 5">DSM 21039</strain>
    </source>
</reference>
<dbReference type="STRING" id="573321.SAMN04488505_11519"/>
<dbReference type="GO" id="GO:0016740">
    <property type="term" value="F:transferase activity"/>
    <property type="evidence" value="ECO:0007669"/>
    <property type="project" value="UniProtKB-KW"/>
</dbReference>
<dbReference type="InterPro" id="IPR038152">
    <property type="entry name" value="Carbam_trans_C_sf"/>
</dbReference>
<evidence type="ECO:0000259" key="3">
    <source>
        <dbReference type="Pfam" id="PF16861"/>
    </source>
</evidence>
<keyword evidence="5" id="KW-1185">Reference proteome</keyword>
<evidence type="ECO:0000256" key="1">
    <source>
        <dbReference type="ARBA" id="ARBA00006129"/>
    </source>
</evidence>
<dbReference type="PANTHER" id="PTHR34847">
    <property type="entry name" value="NODULATION PROTEIN U"/>
    <property type="match status" value="1"/>
</dbReference>
<dbReference type="Pfam" id="PF16861">
    <property type="entry name" value="Carbam_trans_C"/>
    <property type="match status" value="1"/>
</dbReference>
<dbReference type="CDD" id="cd24098">
    <property type="entry name" value="ASKHA_NBD_TobZ_N"/>
    <property type="match status" value="1"/>
</dbReference>
<dbReference type="InterPro" id="IPR051338">
    <property type="entry name" value="NodU/CmcH_Carbamoyltrnsfr"/>
</dbReference>